<proteinExistence type="predicted"/>
<name>A0ABD1ZKJ3_9MARC</name>
<dbReference type="Proteomes" id="UP001605036">
    <property type="component" value="Unassembled WGS sequence"/>
</dbReference>
<dbReference type="AlphaFoldDB" id="A0ABD1ZKJ3"/>
<organism evidence="1 2">
    <name type="scientific">Riccia fluitans</name>
    <dbReference type="NCBI Taxonomy" id="41844"/>
    <lineage>
        <taxon>Eukaryota</taxon>
        <taxon>Viridiplantae</taxon>
        <taxon>Streptophyta</taxon>
        <taxon>Embryophyta</taxon>
        <taxon>Marchantiophyta</taxon>
        <taxon>Marchantiopsida</taxon>
        <taxon>Marchantiidae</taxon>
        <taxon>Marchantiales</taxon>
        <taxon>Ricciaceae</taxon>
        <taxon>Riccia</taxon>
    </lineage>
</organism>
<gene>
    <name evidence="1" type="ORF">R1flu_019329</name>
</gene>
<keyword evidence="2" id="KW-1185">Reference proteome</keyword>
<reference evidence="1 2" key="1">
    <citation type="submission" date="2024-09" db="EMBL/GenBank/DDBJ databases">
        <title>Chromosome-scale assembly of Riccia fluitans.</title>
        <authorList>
            <person name="Paukszto L."/>
            <person name="Sawicki J."/>
            <person name="Karawczyk K."/>
            <person name="Piernik-Szablinska J."/>
            <person name="Szczecinska M."/>
            <person name="Mazdziarz M."/>
        </authorList>
    </citation>
    <scope>NUCLEOTIDE SEQUENCE [LARGE SCALE GENOMIC DNA]</scope>
    <source>
        <strain evidence="1">Rf_01</strain>
        <tissue evidence="1">Aerial parts of the thallus</tissue>
    </source>
</reference>
<sequence>MNETDFATILAAKAVSFHVQYIFTLDPADLFCRSGIKRQLKSQVGMGVHRWSCTSRGESVRRPLETRKEVPLHILTIKRSNHEIQSSTDLPVYS</sequence>
<protein>
    <submittedName>
        <fullName evidence="1">Uncharacterized protein</fullName>
    </submittedName>
</protein>
<comment type="caution">
    <text evidence="1">The sequence shown here is derived from an EMBL/GenBank/DDBJ whole genome shotgun (WGS) entry which is preliminary data.</text>
</comment>
<evidence type="ECO:0000313" key="1">
    <source>
        <dbReference type="EMBL" id="KAL2651201.1"/>
    </source>
</evidence>
<evidence type="ECO:0000313" key="2">
    <source>
        <dbReference type="Proteomes" id="UP001605036"/>
    </source>
</evidence>
<accession>A0ABD1ZKJ3</accession>
<dbReference type="EMBL" id="JBHFFA010000001">
    <property type="protein sequence ID" value="KAL2651201.1"/>
    <property type="molecule type" value="Genomic_DNA"/>
</dbReference>